<evidence type="ECO:0008006" key="7">
    <source>
        <dbReference type="Google" id="ProtNLM"/>
    </source>
</evidence>
<dbReference type="GO" id="GO:0000160">
    <property type="term" value="P:phosphorelay signal transduction system"/>
    <property type="evidence" value="ECO:0007669"/>
    <property type="project" value="InterPro"/>
</dbReference>
<dbReference type="SMART" id="SM00421">
    <property type="entry name" value="HTH_LUXR"/>
    <property type="match status" value="1"/>
</dbReference>
<evidence type="ECO:0000259" key="3">
    <source>
        <dbReference type="PROSITE" id="PS50043"/>
    </source>
</evidence>
<dbReference type="InterPro" id="IPR000792">
    <property type="entry name" value="Tscrpt_reg_LuxR_C"/>
</dbReference>
<dbReference type="InterPro" id="IPR011006">
    <property type="entry name" value="CheY-like_superfamily"/>
</dbReference>
<dbReference type="EMBL" id="PDEP01000014">
    <property type="protein sequence ID" value="PEN05409.1"/>
    <property type="molecule type" value="Genomic_DNA"/>
</dbReference>
<dbReference type="PROSITE" id="PS00622">
    <property type="entry name" value="HTH_LUXR_1"/>
    <property type="match status" value="1"/>
</dbReference>
<feature type="domain" description="Response regulatory" evidence="4">
    <location>
        <begin position="68"/>
        <end position="184"/>
    </location>
</feature>
<name>A0A2H3NLH5_9BACT</name>
<dbReference type="Proteomes" id="UP000221024">
    <property type="component" value="Unassembled WGS sequence"/>
</dbReference>
<dbReference type="PROSITE" id="PS50043">
    <property type="entry name" value="HTH_LUXR_2"/>
    <property type="match status" value="1"/>
</dbReference>
<evidence type="ECO:0000256" key="2">
    <source>
        <dbReference type="PROSITE-ProRule" id="PRU00169"/>
    </source>
</evidence>
<dbReference type="PROSITE" id="PS50110">
    <property type="entry name" value="RESPONSE_REGULATORY"/>
    <property type="match status" value="1"/>
</dbReference>
<dbReference type="GO" id="GO:0003677">
    <property type="term" value="F:DNA binding"/>
    <property type="evidence" value="ECO:0007669"/>
    <property type="project" value="UniProtKB-KW"/>
</dbReference>
<dbReference type="GO" id="GO:0006355">
    <property type="term" value="P:regulation of DNA-templated transcription"/>
    <property type="evidence" value="ECO:0007669"/>
    <property type="project" value="InterPro"/>
</dbReference>
<keyword evidence="6" id="KW-1185">Reference proteome</keyword>
<dbReference type="SUPFAM" id="SSF46894">
    <property type="entry name" value="C-terminal effector domain of the bipartite response regulators"/>
    <property type="match status" value="1"/>
</dbReference>
<organism evidence="5 6">
    <name type="scientific">Longimonas halophila</name>
    <dbReference type="NCBI Taxonomy" id="1469170"/>
    <lineage>
        <taxon>Bacteria</taxon>
        <taxon>Pseudomonadati</taxon>
        <taxon>Rhodothermota</taxon>
        <taxon>Rhodothermia</taxon>
        <taxon>Rhodothermales</taxon>
        <taxon>Salisaetaceae</taxon>
        <taxon>Longimonas</taxon>
    </lineage>
</organism>
<protein>
    <recommendedName>
        <fullName evidence="7">HTH luxR-type domain-containing protein</fullName>
    </recommendedName>
</protein>
<gene>
    <name evidence="5" type="ORF">CRI93_12895</name>
</gene>
<dbReference type="PANTHER" id="PTHR43214:SF43">
    <property type="entry name" value="TWO-COMPONENT RESPONSE REGULATOR"/>
    <property type="match status" value="1"/>
</dbReference>
<comment type="caution">
    <text evidence="2">Lacks conserved residue(s) required for the propagation of feature annotation.</text>
</comment>
<dbReference type="Gene3D" id="3.40.50.2300">
    <property type="match status" value="1"/>
</dbReference>
<dbReference type="OrthoDB" id="9797341at2"/>
<dbReference type="SUPFAM" id="SSF52172">
    <property type="entry name" value="CheY-like"/>
    <property type="match status" value="1"/>
</dbReference>
<evidence type="ECO:0000259" key="4">
    <source>
        <dbReference type="PROSITE" id="PS50110"/>
    </source>
</evidence>
<evidence type="ECO:0000313" key="5">
    <source>
        <dbReference type="EMBL" id="PEN05409.1"/>
    </source>
</evidence>
<dbReference type="InterPro" id="IPR016032">
    <property type="entry name" value="Sig_transdc_resp-reg_C-effctor"/>
</dbReference>
<dbReference type="PRINTS" id="PR00038">
    <property type="entry name" value="HTHLUXR"/>
</dbReference>
<keyword evidence="1" id="KW-0238">DNA-binding</keyword>
<dbReference type="AlphaFoldDB" id="A0A2H3NLH5"/>
<proteinExistence type="predicted"/>
<feature type="domain" description="HTH luxR-type" evidence="3">
    <location>
        <begin position="206"/>
        <end position="271"/>
    </location>
</feature>
<dbReference type="InterPro" id="IPR039420">
    <property type="entry name" value="WalR-like"/>
</dbReference>
<sequence>MRNVHPMQTPCTHAPGAALQQVLRWCARSNLLQPTVACSNTAYYHVNAQQSPSSSCVSRFGNDPMPIRILIAVPHLLVGTVLHTWLDHVADFQTVDATDCGKTALQDVRKASPDVAVIGASFEKPPTTTIVRSIASSDLKTRVVVLSQILQPWMADSMFDAGAAGCLMTSDAPAFVLEALRGAAAGQDGWISPHLSRQLLPGQTSVHHQLRQLTPRECEVLAAVMRGQANPEIAEALHVSTGTVKNHVHHILQKLDMSSRLKLIVWGYDHDVPTWLRLQKTGG</sequence>
<evidence type="ECO:0000256" key="1">
    <source>
        <dbReference type="ARBA" id="ARBA00023125"/>
    </source>
</evidence>
<reference evidence="5 6" key="1">
    <citation type="submission" date="2017-10" db="EMBL/GenBank/DDBJ databases">
        <title>Draft genome of Longimonas halophila.</title>
        <authorList>
            <person name="Goh K.M."/>
            <person name="Shamsir M.S."/>
            <person name="Lim S.W."/>
        </authorList>
    </citation>
    <scope>NUCLEOTIDE SEQUENCE [LARGE SCALE GENOMIC DNA]</scope>
    <source>
        <strain evidence="5 6">KCTC 42399</strain>
    </source>
</reference>
<comment type="caution">
    <text evidence="5">The sequence shown here is derived from an EMBL/GenBank/DDBJ whole genome shotgun (WGS) entry which is preliminary data.</text>
</comment>
<dbReference type="Pfam" id="PF00196">
    <property type="entry name" value="GerE"/>
    <property type="match status" value="1"/>
</dbReference>
<evidence type="ECO:0000313" key="6">
    <source>
        <dbReference type="Proteomes" id="UP000221024"/>
    </source>
</evidence>
<dbReference type="PANTHER" id="PTHR43214">
    <property type="entry name" value="TWO-COMPONENT RESPONSE REGULATOR"/>
    <property type="match status" value="1"/>
</dbReference>
<dbReference type="InterPro" id="IPR001789">
    <property type="entry name" value="Sig_transdc_resp-reg_receiver"/>
</dbReference>
<dbReference type="CDD" id="cd06170">
    <property type="entry name" value="LuxR_C_like"/>
    <property type="match status" value="1"/>
</dbReference>
<accession>A0A2H3NLH5</accession>